<evidence type="ECO:0000259" key="7">
    <source>
        <dbReference type="Pfam" id="PF13515"/>
    </source>
</evidence>
<organism evidence="8">
    <name type="scientific">Cladonia uncialis subsp. uncialis</name>
    <dbReference type="NCBI Taxonomy" id="180999"/>
    <lineage>
        <taxon>Eukaryota</taxon>
        <taxon>Fungi</taxon>
        <taxon>Dikarya</taxon>
        <taxon>Ascomycota</taxon>
        <taxon>Pezizomycotina</taxon>
        <taxon>Lecanoromycetes</taxon>
        <taxon>OSLEUM clade</taxon>
        <taxon>Lecanoromycetidae</taxon>
        <taxon>Lecanorales</taxon>
        <taxon>Lecanorineae</taxon>
        <taxon>Cladoniaceae</taxon>
        <taxon>Cladonia</taxon>
    </lineage>
</organism>
<keyword evidence="4 6" id="KW-0472">Membrane</keyword>
<accession>A0A2K9YER9</accession>
<feature type="transmembrane region" description="Helical" evidence="6">
    <location>
        <begin position="323"/>
        <end position="342"/>
    </location>
</feature>
<keyword evidence="2 6" id="KW-0812">Transmembrane</keyword>
<dbReference type="EMBL" id="MG777506">
    <property type="protein sequence ID" value="AUW31332.1"/>
    <property type="molecule type" value="Genomic_DNA"/>
</dbReference>
<dbReference type="AlphaFoldDB" id="A0A2K9YER9"/>
<keyword evidence="3 6" id="KW-1133">Transmembrane helix</keyword>
<dbReference type="Pfam" id="PF13515">
    <property type="entry name" value="FUSC_2"/>
    <property type="match status" value="1"/>
</dbReference>
<name>A0A2K9YER9_CLAUC</name>
<feature type="transmembrane region" description="Helical" evidence="6">
    <location>
        <begin position="190"/>
        <end position="209"/>
    </location>
</feature>
<protein>
    <recommendedName>
        <fullName evidence="7">Integral membrane bound transporter domain-containing protein</fullName>
    </recommendedName>
</protein>
<evidence type="ECO:0000256" key="6">
    <source>
        <dbReference type="SAM" id="Phobius"/>
    </source>
</evidence>
<dbReference type="InterPro" id="IPR052430">
    <property type="entry name" value="IVT-Associated"/>
</dbReference>
<evidence type="ECO:0000256" key="1">
    <source>
        <dbReference type="ARBA" id="ARBA00004141"/>
    </source>
</evidence>
<dbReference type="PANTHER" id="PTHR47804">
    <property type="entry name" value="60S RIBOSOMAL PROTEIN L19"/>
    <property type="match status" value="1"/>
</dbReference>
<feature type="transmembrane region" description="Helical" evidence="6">
    <location>
        <begin position="292"/>
        <end position="311"/>
    </location>
</feature>
<comment type="subcellular location">
    <subcellularLocation>
        <location evidence="1">Membrane</location>
        <topology evidence="1">Multi-pass membrane protein</topology>
    </subcellularLocation>
</comment>
<feature type="transmembrane region" description="Helical" evidence="6">
    <location>
        <begin position="810"/>
        <end position="834"/>
    </location>
</feature>
<proteinExistence type="predicted"/>
<feature type="region of interest" description="Disordered" evidence="5">
    <location>
        <begin position="1"/>
        <end position="68"/>
    </location>
</feature>
<reference evidence="8" key="1">
    <citation type="submission" date="2017-12" db="EMBL/GenBank/DDBJ databases">
        <title>Genome Sequencing Reveals a Rich Biosynthetic Potential.</title>
        <authorList>
            <person name="Bertrand R.L."/>
            <person name="Abdel-Hameed M.E."/>
            <person name="Sorensen J.L."/>
        </authorList>
    </citation>
    <scope>NUCLEOTIDE SEQUENCE</scope>
</reference>
<dbReference type="PRINTS" id="PR02047">
    <property type="entry name" value="BREFELDNASP4"/>
</dbReference>
<evidence type="ECO:0000256" key="5">
    <source>
        <dbReference type="SAM" id="MobiDB-lite"/>
    </source>
</evidence>
<dbReference type="GO" id="GO:0016020">
    <property type="term" value="C:membrane"/>
    <property type="evidence" value="ECO:0007669"/>
    <property type="project" value="UniProtKB-SubCell"/>
</dbReference>
<dbReference type="InterPro" id="IPR049453">
    <property type="entry name" value="Memb_transporter_dom"/>
</dbReference>
<feature type="transmembrane region" description="Helical" evidence="6">
    <location>
        <begin position="236"/>
        <end position="258"/>
    </location>
</feature>
<dbReference type="InterPro" id="IPR023244">
    <property type="entry name" value="Brefeldin_A-sensitivity_4"/>
</dbReference>
<evidence type="ECO:0000256" key="3">
    <source>
        <dbReference type="ARBA" id="ARBA00022989"/>
    </source>
</evidence>
<feature type="transmembrane region" description="Helical" evidence="6">
    <location>
        <begin position="264"/>
        <end position="285"/>
    </location>
</feature>
<evidence type="ECO:0000256" key="2">
    <source>
        <dbReference type="ARBA" id="ARBA00022692"/>
    </source>
</evidence>
<feature type="region of interest" description="Disordered" evidence="5">
    <location>
        <begin position="1059"/>
        <end position="1084"/>
    </location>
</feature>
<sequence>MADSNGRYTTKFPAFGPVDDIDTLGASNSTKDDTDWVLSPQRSSVSRQRAVKYPQPSVPQQSNAGQNVYLGSYSQGSALRGSGDIRAAPSPRDSTSHLQLEPLLDGITSDLETYGVEELRDGFFDASFYRPPQVNPDKLMQKALMTLPEDFQKSHPLSLRWFLPQQLRETRTFLRQVTTSRAGIKLMKTFLGFFITYVVCLIPACKDWLGRYNYIMVISAIINHPGRPIGSQIDGAFMTSLGAVAGLGWGSLALYVSTSTSTAQLGYGGVLAAFLVLFAAVIGWLRCVLLRFYQAILSAGFAIFYTCLANTSQNVGWVKVFDYGIPWALGQAVCLLVSVIVFPEAGSRAISLAFHDALEAVKLGLYLPREDSQLMKRKLASQFINVSQAVRDFTIDLTISRFSPDDMREARNMIQSVIRAILSIRPHTQLFHIPDEAETQLLSGMINDWPQQGCHSKNKHVMKYICSSLRGPVRELIDAMVESVRQADLTVMEIGGLNSSTESPNLSQAVSRLRAAIDTFDAADSIIVADPNLPSTYVKSTDVMDLFLFVHPVRQTADRVDAFVGKVLQMQEDSTVWRVRVPSHPFTKAILRVNAQVRHDRGGLTAAFYFRGKRQLDRTMADLQSVAYVPAARQDPVSNDQPVDGEYQQEKEAVSEKRATFRYRLWEALHRLQGFESRFAFKVCLITTLISIPAWLPQSRDWWNNNESWWTVVTVWAMMHPRVGGTFQDLATRTFCAALGALWGGLAYAAGGGNPYVMAVFAAIYMLPMLYRFTQSTHPRSGVIGCLSFTVVSLSAYTSHGQPSIITIAWTRGLAFIIGVISALIVNWILWPFIARHELRKSLSSMLLHSAILYRGVIAKYIYYTAGEEPGPEDIARSEMLEGRLREGFVRMRQLMELTRHEMRLRAPFNPLPYSALISACESFFEHLVQVRQSALYFQPTMLASDPELVSSLTAPRRDAVAVILLNLYILACALRADRPIPRYLPSAAAARRKLLDRMEVVEAEMGTRMEGKSHEERKGRRWADVYAYAYSGALTDIVENLGELRKFTREVVGEVEWESDVLGGPDEGGEDGEGHVSQGKERQ</sequence>
<evidence type="ECO:0000313" key="8">
    <source>
        <dbReference type="EMBL" id="AUW31332.1"/>
    </source>
</evidence>
<feature type="compositionally biased region" description="Basic and acidic residues" evidence="5">
    <location>
        <begin position="1073"/>
        <end position="1084"/>
    </location>
</feature>
<feature type="domain" description="Integral membrane bound transporter" evidence="7">
    <location>
        <begin position="702"/>
        <end position="826"/>
    </location>
</feature>
<dbReference type="PANTHER" id="PTHR47804:SF3">
    <property type="entry name" value="PROTEIN BRE4"/>
    <property type="match status" value="1"/>
</dbReference>
<evidence type="ECO:0000256" key="4">
    <source>
        <dbReference type="ARBA" id="ARBA00023136"/>
    </source>
</evidence>